<dbReference type="VEuPathDB" id="VectorBase:ISCI021986"/>
<accession>B7QFZ2</accession>
<evidence type="ECO:0000256" key="1">
    <source>
        <dbReference type="SAM" id="MobiDB-lite"/>
    </source>
</evidence>
<dbReference type="AlphaFoldDB" id="B7QFZ2"/>
<dbReference type="InParanoid" id="B7QFZ2"/>
<name>B7QFZ2_IXOSC</name>
<sequence length="88" mass="9243">MLIASSALFPVQTGYIQTATQGLLTIEPVRRGDGVRDKDGSRSPHLLTLHQVGPDVDAAPSFPASSRNATTGATWRGAIGVEGGEQRE</sequence>
<protein>
    <submittedName>
        <fullName evidence="2 3">Uncharacterized protein</fullName>
    </submittedName>
</protein>
<dbReference type="Proteomes" id="UP000001555">
    <property type="component" value="Unassembled WGS sequence"/>
</dbReference>
<reference evidence="2 4" key="1">
    <citation type="submission" date="2008-03" db="EMBL/GenBank/DDBJ databases">
        <title>Annotation of Ixodes scapularis.</title>
        <authorList>
            <consortium name="Ixodes scapularis Genome Project Consortium"/>
            <person name="Caler E."/>
            <person name="Hannick L.I."/>
            <person name="Bidwell S."/>
            <person name="Joardar V."/>
            <person name="Thiagarajan M."/>
            <person name="Amedeo P."/>
            <person name="Galinsky K.J."/>
            <person name="Schobel S."/>
            <person name="Inman J."/>
            <person name="Hostetler J."/>
            <person name="Miller J."/>
            <person name="Hammond M."/>
            <person name="Megy K."/>
            <person name="Lawson D."/>
            <person name="Kodira C."/>
            <person name="Sutton G."/>
            <person name="Meyer J."/>
            <person name="Hill C.A."/>
            <person name="Birren B."/>
            <person name="Nene V."/>
            <person name="Collins F."/>
            <person name="Alarcon-Chaidez F."/>
            <person name="Wikel S."/>
            <person name="Strausberg R."/>
        </authorList>
    </citation>
    <scope>NUCLEOTIDE SEQUENCE [LARGE SCALE GENOMIC DNA]</scope>
    <source>
        <strain evidence="4">Wikel</strain>
        <strain evidence="2">Wikel colony</strain>
    </source>
</reference>
<gene>
    <name evidence="2" type="ORF">IscW_ISCW021986</name>
</gene>
<feature type="compositionally biased region" description="Polar residues" evidence="1">
    <location>
        <begin position="63"/>
        <end position="73"/>
    </location>
</feature>
<dbReference type="EMBL" id="ABJB010194882">
    <property type="status" value="NOT_ANNOTATED_CDS"/>
    <property type="molecule type" value="Genomic_DNA"/>
</dbReference>
<reference evidence="3" key="2">
    <citation type="submission" date="2020-05" db="UniProtKB">
        <authorList>
            <consortium name="EnsemblMetazoa"/>
        </authorList>
    </citation>
    <scope>IDENTIFICATION</scope>
    <source>
        <strain evidence="3">wikel</strain>
    </source>
</reference>
<organism>
    <name type="scientific">Ixodes scapularis</name>
    <name type="common">Black-legged tick</name>
    <name type="synonym">Deer tick</name>
    <dbReference type="NCBI Taxonomy" id="6945"/>
    <lineage>
        <taxon>Eukaryota</taxon>
        <taxon>Metazoa</taxon>
        <taxon>Ecdysozoa</taxon>
        <taxon>Arthropoda</taxon>
        <taxon>Chelicerata</taxon>
        <taxon>Arachnida</taxon>
        <taxon>Acari</taxon>
        <taxon>Parasitiformes</taxon>
        <taxon>Ixodida</taxon>
        <taxon>Ixodoidea</taxon>
        <taxon>Ixodidae</taxon>
        <taxon>Ixodinae</taxon>
        <taxon>Ixodes</taxon>
    </lineage>
</organism>
<feature type="region of interest" description="Disordered" evidence="1">
    <location>
        <begin position="54"/>
        <end position="88"/>
    </location>
</feature>
<dbReference type="EMBL" id="ABJB010093378">
    <property type="status" value="NOT_ANNOTATED_CDS"/>
    <property type="molecule type" value="Genomic_DNA"/>
</dbReference>
<dbReference type="HOGENOM" id="CLU_2471580_0_0_1"/>
<dbReference type="EMBL" id="ABJB010200838">
    <property type="status" value="NOT_ANNOTATED_CDS"/>
    <property type="molecule type" value="Genomic_DNA"/>
</dbReference>
<keyword evidence="4" id="KW-1185">Reference proteome</keyword>
<dbReference type="EMBL" id="DS928434">
    <property type="protein sequence ID" value="EEC17764.1"/>
    <property type="molecule type" value="Genomic_DNA"/>
</dbReference>
<proteinExistence type="predicted"/>
<dbReference type="VEuPathDB" id="VectorBase:ISCW021986"/>
<evidence type="ECO:0000313" key="3">
    <source>
        <dbReference type="EnsemblMetazoa" id="ISCW021986-PA"/>
    </source>
</evidence>
<evidence type="ECO:0000313" key="4">
    <source>
        <dbReference type="Proteomes" id="UP000001555"/>
    </source>
</evidence>
<evidence type="ECO:0000313" key="2">
    <source>
        <dbReference type="EMBL" id="EEC17764.1"/>
    </source>
</evidence>
<dbReference type="PaxDb" id="6945-B7QFZ2"/>
<dbReference type="EnsemblMetazoa" id="ISCW021986-RA">
    <property type="protein sequence ID" value="ISCW021986-PA"/>
    <property type="gene ID" value="ISCW021986"/>
</dbReference>